<gene>
    <name evidence="1" type="ORF">GUITHDRAFT_160925</name>
</gene>
<reference evidence="3" key="2">
    <citation type="submission" date="2012-11" db="EMBL/GenBank/DDBJ databases">
        <authorList>
            <person name="Kuo A."/>
            <person name="Curtis B.A."/>
            <person name="Tanifuji G."/>
            <person name="Burki F."/>
            <person name="Gruber A."/>
            <person name="Irimia M."/>
            <person name="Maruyama S."/>
            <person name="Arias M.C."/>
            <person name="Ball S.G."/>
            <person name="Gile G.H."/>
            <person name="Hirakawa Y."/>
            <person name="Hopkins J.F."/>
            <person name="Rensing S.A."/>
            <person name="Schmutz J."/>
            <person name="Symeonidi A."/>
            <person name="Elias M."/>
            <person name="Eveleigh R.J."/>
            <person name="Herman E.K."/>
            <person name="Klute M.J."/>
            <person name="Nakayama T."/>
            <person name="Obornik M."/>
            <person name="Reyes-Prieto A."/>
            <person name="Armbrust E.V."/>
            <person name="Aves S.J."/>
            <person name="Beiko R.G."/>
            <person name="Coutinho P."/>
            <person name="Dacks J.B."/>
            <person name="Durnford D.G."/>
            <person name="Fast N.M."/>
            <person name="Green B.R."/>
            <person name="Grisdale C."/>
            <person name="Hempe F."/>
            <person name="Henrissat B."/>
            <person name="Hoppner M.P."/>
            <person name="Ishida K.-I."/>
            <person name="Kim E."/>
            <person name="Koreny L."/>
            <person name="Kroth P.G."/>
            <person name="Liu Y."/>
            <person name="Malik S.-B."/>
            <person name="Maier U.G."/>
            <person name="McRose D."/>
            <person name="Mock T."/>
            <person name="Neilson J.A."/>
            <person name="Onodera N.T."/>
            <person name="Poole A.M."/>
            <person name="Pritham E.J."/>
            <person name="Richards T.A."/>
            <person name="Rocap G."/>
            <person name="Roy S.W."/>
            <person name="Sarai C."/>
            <person name="Schaack S."/>
            <person name="Shirato S."/>
            <person name="Slamovits C.H."/>
            <person name="Spencer D.F."/>
            <person name="Suzuki S."/>
            <person name="Worden A.Z."/>
            <person name="Zauner S."/>
            <person name="Barry K."/>
            <person name="Bell C."/>
            <person name="Bharti A.K."/>
            <person name="Crow J.A."/>
            <person name="Grimwood J."/>
            <person name="Kramer R."/>
            <person name="Lindquist E."/>
            <person name="Lucas S."/>
            <person name="Salamov A."/>
            <person name="McFadden G.I."/>
            <person name="Lane C.E."/>
            <person name="Keeling P.J."/>
            <person name="Gray M.W."/>
            <person name="Grigoriev I.V."/>
            <person name="Archibald J.M."/>
        </authorList>
    </citation>
    <scope>NUCLEOTIDE SEQUENCE</scope>
    <source>
        <strain evidence="3">CCMP2712</strain>
    </source>
</reference>
<dbReference type="HOGENOM" id="CLU_755341_0_0_1"/>
<evidence type="ECO:0000313" key="1">
    <source>
        <dbReference type="EMBL" id="EKX53789.1"/>
    </source>
</evidence>
<dbReference type="EnsemblProtists" id="EKX53789">
    <property type="protein sequence ID" value="EKX53789"/>
    <property type="gene ID" value="GUITHDRAFT_160925"/>
</dbReference>
<protein>
    <submittedName>
        <fullName evidence="1 2">Uncharacterized protein</fullName>
    </submittedName>
</protein>
<proteinExistence type="predicted"/>
<name>L1JZT5_GUITC</name>
<evidence type="ECO:0000313" key="3">
    <source>
        <dbReference type="Proteomes" id="UP000011087"/>
    </source>
</evidence>
<sequence length="367" mass="40903">MDQNQTSSSNARKKSLWAAASLGLFVVALVGSHVALNRSDDIDEHFMLQNQHLSTLKSRALADQAQKMASMTSVSTGRQQSLASVKESRLGGVHSARYAALVEPNKNLVIMLEKKAKALKELGQDQLAKARDMMHLAHEAKKDASAEIKQAATMRLLEKQAKAEGKQVRVSFAKAEEPTLKANKEMKAADRAYRREALKLAGLIPKVNELKSEKKPVPASLLAEIKNVTAALKADKSQRARIAKELQQAASAQSSSYSNAQGNNPLNLELQRQEYEFDEESMRKYEISHFCQICQSLRVSHRASRGKKEMKEYKTDLDDSSSRKLDAQRLLDVSACLFKNADYYKFDADFVRDEDATYQQVLNHCGA</sequence>
<keyword evidence="3" id="KW-1185">Reference proteome</keyword>
<reference evidence="1 3" key="1">
    <citation type="journal article" date="2012" name="Nature">
        <title>Algal genomes reveal evolutionary mosaicism and the fate of nucleomorphs.</title>
        <authorList>
            <consortium name="DOE Joint Genome Institute"/>
            <person name="Curtis B.A."/>
            <person name="Tanifuji G."/>
            <person name="Burki F."/>
            <person name="Gruber A."/>
            <person name="Irimia M."/>
            <person name="Maruyama S."/>
            <person name="Arias M.C."/>
            <person name="Ball S.G."/>
            <person name="Gile G.H."/>
            <person name="Hirakawa Y."/>
            <person name="Hopkins J.F."/>
            <person name="Kuo A."/>
            <person name="Rensing S.A."/>
            <person name="Schmutz J."/>
            <person name="Symeonidi A."/>
            <person name="Elias M."/>
            <person name="Eveleigh R.J."/>
            <person name="Herman E.K."/>
            <person name="Klute M.J."/>
            <person name="Nakayama T."/>
            <person name="Obornik M."/>
            <person name="Reyes-Prieto A."/>
            <person name="Armbrust E.V."/>
            <person name="Aves S.J."/>
            <person name="Beiko R.G."/>
            <person name="Coutinho P."/>
            <person name="Dacks J.B."/>
            <person name="Durnford D.G."/>
            <person name="Fast N.M."/>
            <person name="Green B.R."/>
            <person name="Grisdale C.J."/>
            <person name="Hempel F."/>
            <person name="Henrissat B."/>
            <person name="Hoppner M.P."/>
            <person name="Ishida K."/>
            <person name="Kim E."/>
            <person name="Koreny L."/>
            <person name="Kroth P.G."/>
            <person name="Liu Y."/>
            <person name="Malik S.B."/>
            <person name="Maier U.G."/>
            <person name="McRose D."/>
            <person name="Mock T."/>
            <person name="Neilson J.A."/>
            <person name="Onodera N.T."/>
            <person name="Poole A.M."/>
            <person name="Pritham E.J."/>
            <person name="Richards T.A."/>
            <person name="Rocap G."/>
            <person name="Roy S.W."/>
            <person name="Sarai C."/>
            <person name="Schaack S."/>
            <person name="Shirato S."/>
            <person name="Slamovits C.H."/>
            <person name="Spencer D.F."/>
            <person name="Suzuki S."/>
            <person name="Worden A.Z."/>
            <person name="Zauner S."/>
            <person name="Barry K."/>
            <person name="Bell C."/>
            <person name="Bharti A.K."/>
            <person name="Crow J.A."/>
            <person name="Grimwood J."/>
            <person name="Kramer R."/>
            <person name="Lindquist E."/>
            <person name="Lucas S."/>
            <person name="Salamov A."/>
            <person name="McFadden G.I."/>
            <person name="Lane C.E."/>
            <person name="Keeling P.J."/>
            <person name="Gray M.W."/>
            <person name="Grigoriev I.V."/>
            <person name="Archibald J.M."/>
        </authorList>
    </citation>
    <scope>NUCLEOTIDE SEQUENCE</scope>
    <source>
        <strain evidence="1 3">CCMP2712</strain>
    </source>
</reference>
<dbReference type="RefSeq" id="XP_005840769.1">
    <property type="nucleotide sequence ID" value="XM_005840712.1"/>
</dbReference>
<dbReference type="PaxDb" id="55529-EKX53789"/>
<organism evidence="1">
    <name type="scientific">Guillardia theta (strain CCMP2712)</name>
    <name type="common">Cryptophyte</name>
    <dbReference type="NCBI Taxonomy" id="905079"/>
    <lineage>
        <taxon>Eukaryota</taxon>
        <taxon>Cryptophyceae</taxon>
        <taxon>Pyrenomonadales</taxon>
        <taxon>Geminigeraceae</taxon>
        <taxon>Guillardia</taxon>
    </lineage>
</organism>
<dbReference type="EMBL" id="JH992969">
    <property type="protein sequence ID" value="EKX53789.1"/>
    <property type="molecule type" value="Genomic_DNA"/>
</dbReference>
<dbReference type="AlphaFoldDB" id="L1JZT5"/>
<reference evidence="2" key="3">
    <citation type="submission" date="2016-03" db="UniProtKB">
        <authorList>
            <consortium name="EnsemblProtists"/>
        </authorList>
    </citation>
    <scope>IDENTIFICATION</scope>
</reference>
<dbReference type="KEGG" id="gtt:GUITHDRAFT_160925"/>
<evidence type="ECO:0000313" key="2">
    <source>
        <dbReference type="EnsemblProtists" id="EKX53789"/>
    </source>
</evidence>
<dbReference type="GeneID" id="17310289"/>
<accession>L1JZT5</accession>
<dbReference type="Proteomes" id="UP000011087">
    <property type="component" value="Unassembled WGS sequence"/>
</dbReference>